<evidence type="ECO:0000313" key="10">
    <source>
        <dbReference type="EMBL" id="TEB32803.1"/>
    </source>
</evidence>
<feature type="transmembrane region" description="Helical" evidence="9">
    <location>
        <begin position="235"/>
        <end position="257"/>
    </location>
</feature>
<dbReference type="PANTHER" id="PTHR11048">
    <property type="entry name" value="PRENYLTRANSFERASES"/>
    <property type="match status" value="1"/>
</dbReference>
<reference evidence="10 11" key="1">
    <citation type="journal article" date="2019" name="Nat. Ecol. Evol.">
        <title>Megaphylogeny resolves global patterns of mushroom evolution.</title>
        <authorList>
            <person name="Varga T."/>
            <person name="Krizsan K."/>
            <person name="Foldi C."/>
            <person name="Dima B."/>
            <person name="Sanchez-Garcia M."/>
            <person name="Sanchez-Ramirez S."/>
            <person name="Szollosi G.J."/>
            <person name="Szarkandi J.G."/>
            <person name="Papp V."/>
            <person name="Albert L."/>
            <person name="Andreopoulos W."/>
            <person name="Angelini C."/>
            <person name="Antonin V."/>
            <person name="Barry K.W."/>
            <person name="Bougher N.L."/>
            <person name="Buchanan P."/>
            <person name="Buyck B."/>
            <person name="Bense V."/>
            <person name="Catcheside P."/>
            <person name="Chovatia M."/>
            <person name="Cooper J."/>
            <person name="Damon W."/>
            <person name="Desjardin D."/>
            <person name="Finy P."/>
            <person name="Geml J."/>
            <person name="Haridas S."/>
            <person name="Hughes K."/>
            <person name="Justo A."/>
            <person name="Karasinski D."/>
            <person name="Kautmanova I."/>
            <person name="Kiss B."/>
            <person name="Kocsube S."/>
            <person name="Kotiranta H."/>
            <person name="LaButti K.M."/>
            <person name="Lechner B.E."/>
            <person name="Liimatainen K."/>
            <person name="Lipzen A."/>
            <person name="Lukacs Z."/>
            <person name="Mihaltcheva S."/>
            <person name="Morgado L.N."/>
            <person name="Niskanen T."/>
            <person name="Noordeloos M.E."/>
            <person name="Ohm R.A."/>
            <person name="Ortiz-Santana B."/>
            <person name="Ovrebo C."/>
            <person name="Racz N."/>
            <person name="Riley R."/>
            <person name="Savchenko A."/>
            <person name="Shiryaev A."/>
            <person name="Soop K."/>
            <person name="Spirin V."/>
            <person name="Szebenyi C."/>
            <person name="Tomsovsky M."/>
            <person name="Tulloss R.E."/>
            <person name="Uehling J."/>
            <person name="Grigoriev I.V."/>
            <person name="Vagvolgyi C."/>
            <person name="Papp T."/>
            <person name="Martin F.M."/>
            <person name="Miettinen O."/>
            <person name="Hibbett D.S."/>
            <person name="Nagy L.G."/>
        </authorList>
    </citation>
    <scope>NUCLEOTIDE SEQUENCE [LARGE SCALE GENOMIC DNA]</scope>
    <source>
        <strain evidence="10 11">FP101781</strain>
    </source>
</reference>
<dbReference type="EMBL" id="QPFP01000014">
    <property type="protein sequence ID" value="TEB32803.1"/>
    <property type="molecule type" value="Genomic_DNA"/>
</dbReference>
<organism evidence="10 11">
    <name type="scientific">Coprinellus micaceus</name>
    <name type="common">Glistening ink-cap mushroom</name>
    <name type="synonym">Coprinus micaceus</name>
    <dbReference type="NCBI Taxonomy" id="71717"/>
    <lineage>
        <taxon>Eukaryota</taxon>
        <taxon>Fungi</taxon>
        <taxon>Dikarya</taxon>
        <taxon>Basidiomycota</taxon>
        <taxon>Agaricomycotina</taxon>
        <taxon>Agaricomycetes</taxon>
        <taxon>Agaricomycetidae</taxon>
        <taxon>Agaricales</taxon>
        <taxon>Agaricineae</taxon>
        <taxon>Psathyrellaceae</taxon>
        <taxon>Coprinellus</taxon>
    </lineage>
</organism>
<comment type="cofactor">
    <cofactor evidence="1 9">
        <name>Mg(2+)</name>
        <dbReference type="ChEBI" id="CHEBI:18420"/>
    </cofactor>
</comment>
<evidence type="ECO:0000256" key="9">
    <source>
        <dbReference type="HAMAP-Rule" id="MF_03189"/>
    </source>
</evidence>
<dbReference type="GO" id="GO:0008299">
    <property type="term" value="P:isoprenoid biosynthetic process"/>
    <property type="evidence" value="ECO:0007669"/>
    <property type="project" value="UniProtKB-UniRule"/>
</dbReference>
<comment type="pathway">
    <text evidence="3">Secondary metabolite biosynthesis.</text>
</comment>
<dbReference type="InterPro" id="IPR000537">
    <property type="entry name" value="UbiA_prenyltransferase"/>
</dbReference>
<dbReference type="FunFam" id="1.20.120.1780:FF:000001">
    <property type="entry name" value="4-hydroxybenzoate octaprenyltransferase"/>
    <property type="match status" value="1"/>
</dbReference>
<dbReference type="HAMAP" id="MF_01635">
    <property type="entry name" value="UbiA"/>
    <property type="match status" value="1"/>
</dbReference>
<evidence type="ECO:0000256" key="4">
    <source>
        <dbReference type="ARBA" id="ARBA00005985"/>
    </source>
</evidence>
<keyword evidence="7 9" id="KW-1133">Transmembrane helix</keyword>
<feature type="transmembrane region" description="Helical" evidence="9">
    <location>
        <begin position="113"/>
        <end position="134"/>
    </location>
</feature>
<dbReference type="OrthoDB" id="18170at2759"/>
<dbReference type="GO" id="GO:0006744">
    <property type="term" value="P:ubiquinone biosynthetic process"/>
    <property type="evidence" value="ECO:0007669"/>
    <property type="project" value="UniProtKB-UniRule"/>
</dbReference>
<keyword evidence="6 9" id="KW-0812">Transmembrane</keyword>
<sequence length="326" mass="36253">MDSSPLLPHGQPGTPLKFPLGLVSSSLRPYFELIRLEKPTGTILTFWPFAWGLTMSAYRTYSPLSQYALNILKCFVGAFLLRSSACTVNDIFDRNVDAGVARTRNRPLPSGRISVFAATVYLLAQYAFGILLFTATINGLALYVALFQLLPLFGIYPLLKRITYWPQAWLGFAMNFGLITAWVATTGYFDVQVLAAAMAGCWCWTMLYDTVYACQDIKDDLKTGVRSTAILFGSWIRPLLVACGLILAAAMGLAGYLNGQGCFYFVISIGGAFLHLAWQYLTVDLDVPKSCWENFRRNGQMGWIIWGGLMLDYLALMFLGEGQHLQ</sequence>
<feature type="transmembrane region" description="Helical" evidence="9">
    <location>
        <begin position="263"/>
        <end position="281"/>
    </location>
</feature>
<evidence type="ECO:0000256" key="3">
    <source>
        <dbReference type="ARBA" id="ARBA00005179"/>
    </source>
</evidence>
<comment type="similarity">
    <text evidence="4 9">Belongs to the UbiA prenyltransferase family.</text>
</comment>
<keyword evidence="5 9" id="KW-0808">Transferase</keyword>
<keyword evidence="9" id="KW-0999">Mitochondrion inner membrane</keyword>
<name>A0A4Y7TF52_COPMI</name>
<feature type="transmembrane region" description="Helical" evidence="9">
    <location>
        <begin position="140"/>
        <end position="159"/>
    </location>
</feature>
<dbReference type="STRING" id="71717.A0A4Y7TF52"/>
<keyword evidence="8 9" id="KW-0472">Membrane</keyword>
<comment type="caution">
    <text evidence="10">The sequence shown here is derived from an EMBL/GenBank/DDBJ whole genome shotgun (WGS) entry which is preliminary data.</text>
</comment>
<comment type="function">
    <text evidence="9">Catalyzes the prenylation of para-hydroxybenzoate (PHB) with an all-trans polyprenyl group. Mediates the second step in the final reaction sequence of coenzyme Q (CoQ) biosynthesis, which is the condensation of the polyisoprenoid side chain with PHB, generating the first membrane-bound Q intermediate.</text>
</comment>
<evidence type="ECO:0000256" key="6">
    <source>
        <dbReference type="ARBA" id="ARBA00022692"/>
    </source>
</evidence>
<evidence type="ECO:0000256" key="2">
    <source>
        <dbReference type="ARBA" id="ARBA00004141"/>
    </source>
</evidence>
<accession>A0A4Y7TF52</accession>
<evidence type="ECO:0000256" key="5">
    <source>
        <dbReference type="ARBA" id="ARBA00022679"/>
    </source>
</evidence>
<comment type="pathway">
    <text evidence="9">Cofactor biosynthesis; ubiquinone biosynthesis.</text>
</comment>
<protein>
    <recommendedName>
        <fullName evidence="9">4-hydroxybenzoate polyprenyltransferase, mitochondrial</fullName>
        <shortName evidence="9">4-HB polyprenyltransferase</shortName>
        <ecNumber evidence="9">2.5.1.39</ecNumber>
    </recommendedName>
    <alternativeName>
        <fullName evidence="9">Para-hydroxybenzoate--polyprenyltransferase</fullName>
        <shortName evidence="9">PHB:PPT</shortName>
        <shortName evidence="9">PHB:polyprenyltransferase</shortName>
    </alternativeName>
</protein>
<dbReference type="AlphaFoldDB" id="A0A4Y7TF52"/>
<gene>
    <name evidence="10" type="ORF">FA13DRAFT_1627601</name>
</gene>
<dbReference type="GO" id="GO:0008412">
    <property type="term" value="F:4-hydroxybenzoate polyprenyltransferase activity"/>
    <property type="evidence" value="ECO:0007669"/>
    <property type="project" value="UniProtKB-EC"/>
</dbReference>
<dbReference type="InterPro" id="IPR039653">
    <property type="entry name" value="Prenyltransferase"/>
</dbReference>
<dbReference type="Pfam" id="PF01040">
    <property type="entry name" value="UbiA"/>
    <property type="match status" value="1"/>
</dbReference>
<dbReference type="GO" id="GO:0005743">
    <property type="term" value="C:mitochondrial inner membrane"/>
    <property type="evidence" value="ECO:0007669"/>
    <property type="project" value="UniProtKB-SubCell"/>
</dbReference>
<dbReference type="Proteomes" id="UP000298030">
    <property type="component" value="Unassembled WGS sequence"/>
</dbReference>
<feature type="transmembrane region" description="Helical" evidence="9">
    <location>
        <begin position="195"/>
        <end position="214"/>
    </location>
</feature>
<dbReference type="UniPathway" id="UPA00232"/>
<feature type="transmembrane region" description="Helical" evidence="9">
    <location>
        <begin position="168"/>
        <end position="189"/>
    </location>
</feature>
<keyword evidence="9" id="KW-0496">Mitochondrion</keyword>
<keyword evidence="9" id="KW-0831">Ubiquinone biosynthesis</keyword>
<comment type="subcellular location">
    <subcellularLocation>
        <location evidence="2">Membrane</location>
        <topology evidence="2">Multi-pass membrane protein</topology>
    </subcellularLocation>
    <subcellularLocation>
        <location evidence="9">Mitochondrion inner membrane</location>
        <topology evidence="9">Multi-pass membrane protein</topology>
        <orientation evidence="9">Matrix side</orientation>
    </subcellularLocation>
</comment>
<dbReference type="PANTHER" id="PTHR11048:SF28">
    <property type="entry name" value="4-HYDROXYBENZOATE POLYPRENYLTRANSFERASE, MITOCHONDRIAL"/>
    <property type="match status" value="1"/>
</dbReference>
<dbReference type="Gene3D" id="1.10.357.140">
    <property type="entry name" value="UbiA prenyltransferase"/>
    <property type="match status" value="1"/>
</dbReference>
<proteinExistence type="inferred from homology"/>
<dbReference type="FunFam" id="1.10.357.140:FF:000008">
    <property type="entry name" value="4-hydroxybenzoate octaprenyltransferase"/>
    <property type="match status" value="1"/>
</dbReference>
<dbReference type="InterPro" id="IPR006370">
    <property type="entry name" value="HB_polyprenyltransferase-like"/>
</dbReference>
<dbReference type="InterPro" id="IPR044878">
    <property type="entry name" value="UbiA_sf"/>
</dbReference>
<evidence type="ECO:0000256" key="8">
    <source>
        <dbReference type="ARBA" id="ARBA00023136"/>
    </source>
</evidence>
<dbReference type="Gene3D" id="1.20.120.1780">
    <property type="entry name" value="UbiA prenyltransferase"/>
    <property type="match status" value="1"/>
</dbReference>
<evidence type="ECO:0000256" key="7">
    <source>
        <dbReference type="ARBA" id="ARBA00022989"/>
    </source>
</evidence>
<comment type="catalytic activity">
    <reaction evidence="9">
        <text>an all-trans-polyprenyl diphosphate + 4-hydroxybenzoate = a 4-hydroxy-3-(all-trans-polyprenyl)benzoate + diphosphate</text>
        <dbReference type="Rhea" id="RHEA:44504"/>
        <dbReference type="Rhea" id="RHEA-COMP:9514"/>
        <dbReference type="Rhea" id="RHEA-COMP:9564"/>
        <dbReference type="ChEBI" id="CHEBI:17879"/>
        <dbReference type="ChEBI" id="CHEBI:33019"/>
        <dbReference type="ChEBI" id="CHEBI:58914"/>
        <dbReference type="ChEBI" id="CHEBI:78396"/>
        <dbReference type="EC" id="2.5.1.39"/>
    </reaction>
</comment>
<keyword evidence="9" id="KW-0414">Isoprene biosynthesis</keyword>
<keyword evidence="11" id="KW-1185">Reference proteome</keyword>
<dbReference type="EC" id="2.5.1.39" evidence="9"/>
<dbReference type="CDD" id="cd13959">
    <property type="entry name" value="PT_UbiA_COQ2"/>
    <property type="match status" value="1"/>
</dbReference>
<evidence type="ECO:0000256" key="1">
    <source>
        <dbReference type="ARBA" id="ARBA00001946"/>
    </source>
</evidence>
<feature type="transmembrane region" description="Helical" evidence="9">
    <location>
        <begin position="301"/>
        <end position="320"/>
    </location>
</feature>
<evidence type="ECO:0000313" key="11">
    <source>
        <dbReference type="Proteomes" id="UP000298030"/>
    </source>
</evidence>